<reference evidence="9" key="1">
    <citation type="submission" date="2016-10" db="EMBL/GenBank/DDBJ databases">
        <authorList>
            <person name="Varghese N."/>
            <person name="Submissions S."/>
        </authorList>
    </citation>
    <scope>NUCLEOTIDE SEQUENCE [LARGE SCALE GENOMIC DNA]</scope>
    <source>
        <strain evidence="9">OK042</strain>
    </source>
</reference>
<feature type="transmembrane region" description="Helical" evidence="6">
    <location>
        <begin position="277"/>
        <end position="297"/>
    </location>
</feature>
<feature type="transmembrane region" description="Helical" evidence="6">
    <location>
        <begin position="106"/>
        <end position="128"/>
    </location>
</feature>
<sequence length="332" mass="35422">MGVFALLSIQLSNRVGIEKSLFIAMALILVATLARGFLSSSWLLLATSLISGIGIGIAGPLISGFIKLHFPGSLGVASVYSLSLVIGAALATTFSIPLFHLMNDSWQWSLGFWGVLALLGAVFMLPLLTKGKQIQTGGMPSLKITNKRVYLFLLFFGCMSAMFYSITAWLAPVAQSMGMSAAQSGLVLTLFTVIQIPVSFLLPIVVGRKGNRKRWLLLCAVSELIGVALLLGHMSVWAATVFLGMGAGGLFPLALLLPLGEASTPEEATSWSAQTQFGGYLIGSTGPFVIGLTLDIFDNSYTPALVAMMVVLVILICTVWKIEQKKQLEISQ</sequence>
<evidence type="ECO:0000256" key="4">
    <source>
        <dbReference type="ARBA" id="ARBA00022989"/>
    </source>
</evidence>
<dbReference type="Proteomes" id="UP000198915">
    <property type="component" value="Unassembled WGS sequence"/>
</dbReference>
<evidence type="ECO:0000256" key="6">
    <source>
        <dbReference type="SAM" id="Phobius"/>
    </source>
</evidence>
<dbReference type="PROSITE" id="PS50850">
    <property type="entry name" value="MFS"/>
    <property type="match status" value="1"/>
</dbReference>
<dbReference type="AlphaFoldDB" id="A0A1I3MIF9"/>
<dbReference type="PANTHER" id="PTHR23523">
    <property type="match status" value="1"/>
</dbReference>
<feature type="domain" description="Major facilitator superfamily (MFS) profile" evidence="7">
    <location>
        <begin position="1"/>
        <end position="325"/>
    </location>
</feature>
<organism evidence="8 9">
    <name type="scientific">Brevibacillus centrosporus</name>
    <dbReference type="NCBI Taxonomy" id="54910"/>
    <lineage>
        <taxon>Bacteria</taxon>
        <taxon>Bacillati</taxon>
        <taxon>Bacillota</taxon>
        <taxon>Bacilli</taxon>
        <taxon>Bacillales</taxon>
        <taxon>Paenibacillaceae</taxon>
        <taxon>Brevibacillus</taxon>
    </lineage>
</organism>
<dbReference type="Gene3D" id="1.20.1250.20">
    <property type="entry name" value="MFS general substrate transporter like domains"/>
    <property type="match status" value="2"/>
</dbReference>
<proteinExistence type="predicted"/>
<evidence type="ECO:0000259" key="7">
    <source>
        <dbReference type="PROSITE" id="PS50850"/>
    </source>
</evidence>
<dbReference type="RefSeq" id="WP_258957542.1">
    <property type="nucleotide sequence ID" value="NZ_FORT01000001.1"/>
</dbReference>
<feature type="transmembrane region" description="Helical" evidence="6">
    <location>
        <begin position="183"/>
        <end position="206"/>
    </location>
</feature>
<evidence type="ECO:0000256" key="5">
    <source>
        <dbReference type="ARBA" id="ARBA00023136"/>
    </source>
</evidence>
<feature type="transmembrane region" description="Helical" evidence="6">
    <location>
        <begin position="78"/>
        <end position="100"/>
    </location>
</feature>
<keyword evidence="4 6" id="KW-1133">Transmembrane helix</keyword>
<evidence type="ECO:0000256" key="3">
    <source>
        <dbReference type="ARBA" id="ARBA00022692"/>
    </source>
</evidence>
<keyword evidence="5 6" id="KW-0472">Membrane</keyword>
<protein>
    <submittedName>
        <fullName evidence="8">MFS transporter, CP family, cyanate transporter</fullName>
    </submittedName>
</protein>
<feature type="transmembrane region" description="Helical" evidence="6">
    <location>
        <begin position="149"/>
        <end position="171"/>
    </location>
</feature>
<dbReference type="InterPro" id="IPR011701">
    <property type="entry name" value="MFS"/>
</dbReference>
<evidence type="ECO:0000313" key="8">
    <source>
        <dbReference type="EMBL" id="SFI96773.1"/>
    </source>
</evidence>
<dbReference type="InterPro" id="IPR020846">
    <property type="entry name" value="MFS_dom"/>
</dbReference>
<dbReference type="STRING" id="1884381.SAMN05518846_101634"/>
<feature type="transmembrane region" description="Helical" evidence="6">
    <location>
        <begin position="303"/>
        <end position="322"/>
    </location>
</feature>
<dbReference type="Pfam" id="PF07690">
    <property type="entry name" value="MFS_1"/>
    <property type="match status" value="1"/>
</dbReference>
<feature type="transmembrane region" description="Helical" evidence="6">
    <location>
        <begin position="44"/>
        <end position="66"/>
    </location>
</feature>
<keyword evidence="9" id="KW-1185">Reference proteome</keyword>
<comment type="subcellular location">
    <subcellularLocation>
        <location evidence="1">Cell membrane</location>
        <topology evidence="1">Multi-pass membrane protein</topology>
    </subcellularLocation>
</comment>
<feature type="transmembrane region" description="Helical" evidence="6">
    <location>
        <begin position="215"/>
        <end position="231"/>
    </location>
</feature>
<dbReference type="PANTHER" id="PTHR23523:SF2">
    <property type="entry name" value="2-NITROIMIDAZOLE TRANSPORTER"/>
    <property type="match status" value="1"/>
</dbReference>
<keyword evidence="3 6" id="KW-0812">Transmembrane</keyword>
<feature type="transmembrane region" description="Helical" evidence="6">
    <location>
        <begin position="237"/>
        <end position="257"/>
    </location>
</feature>
<evidence type="ECO:0000313" key="9">
    <source>
        <dbReference type="Proteomes" id="UP000198915"/>
    </source>
</evidence>
<dbReference type="InterPro" id="IPR052524">
    <property type="entry name" value="MFS_Cyanate_Porter"/>
</dbReference>
<dbReference type="GO" id="GO:0005886">
    <property type="term" value="C:plasma membrane"/>
    <property type="evidence" value="ECO:0007669"/>
    <property type="project" value="UniProtKB-SubCell"/>
</dbReference>
<accession>A0A1I3MIF9</accession>
<evidence type="ECO:0000256" key="1">
    <source>
        <dbReference type="ARBA" id="ARBA00004651"/>
    </source>
</evidence>
<dbReference type="GO" id="GO:0022857">
    <property type="term" value="F:transmembrane transporter activity"/>
    <property type="evidence" value="ECO:0007669"/>
    <property type="project" value="InterPro"/>
</dbReference>
<evidence type="ECO:0000256" key="2">
    <source>
        <dbReference type="ARBA" id="ARBA00022448"/>
    </source>
</evidence>
<dbReference type="InterPro" id="IPR036259">
    <property type="entry name" value="MFS_trans_sf"/>
</dbReference>
<name>A0A1I3MIF9_9BACL</name>
<gene>
    <name evidence="8" type="ORF">SAMN05518846_101634</name>
</gene>
<dbReference type="EMBL" id="FORT01000001">
    <property type="protein sequence ID" value="SFI96773.1"/>
    <property type="molecule type" value="Genomic_DNA"/>
</dbReference>
<feature type="transmembrane region" description="Helical" evidence="6">
    <location>
        <begin position="21"/>
        <end position="38"/>
    </location>
</feature>
<dbReference type="SUPFAM" id="SSF103473">
    <property type="entry name" value="MFS general substrate transporter"/>
    <property type="match status" value="1"/>
</dbReference>
<keyword evidence="2" id="KW-0813">Transport</keyword>